<name>A0ABN9QH31_9DINO</name>
<evidence type="ECO:0000256" key="1">
    <source>
        <dbReference type="SAM" id="MobiDB-lite"/>
    </source>
</evidence>
<feature type="region of interest" description="Disordered" evidence="1">
    <location>
        <begin position="136"/>
        <end position="161"/>
    </location>
</feature>
<feature type="compositionally biased region" description="Basic and acidic residues" evidence="1">
    <location>
        <begin position="81"/>
        <end position="92"/>
    </location>
</feature>
<evidence type="ECO:0008006" key="4">
    <source>
        <dbReference type="Google" id="ProtNLM"/>
    </source>
</evidence>
<keyword evidence="3" id="KW-1185">Reference proteome</keyword>
<feature type="region of interest" description="Disordered" evidence="1">
    <location>
        <begin position="70"/>
        <end position="120"/>
    </location>
</feature>
<organism evidence="2 3">
    <name type="scientific">Prorocentrum cordatum</name>
    <dbReference type="NCBI Taxonomy" id="2364126"/>
    <lineage>
        <taxon>Eukaryota</taxon>
        <taxon>Sar</taxon>
        <taxon>Alveolata</taxon>
        <taxon>Dinophyceae</taxon>
        <taxon>Prorocentrales</taxon>
        <taxon>Prorocentraceae</taxon>
        <taxon>Prorocentrum</taxon>
    </lineage>
</organism>
<dbReference type="Proteomes" id="UP001189429">
    <property type="component" value="Unassembled WGS sequence"/>
</dbReference>
<feature type="compositionally biased region" description="Polar residues" evidence="1">
    <location>
        <begin position="70"/>
        <end position="80"/>
    </location>
</feature>
<reference evidence="2" key="1">
    <citation type="submission" date="2023-10" db="EMBL/GenBank/DDBJ databases">
        <authorList>
            <person name="Chen Y."/>
            <person name="Shah S."/>
            <person name="Dougan E. K."/>
            <person name="Thang M."/>
            <person name="Chan C."/>
        </authorList>
    </citation>
    <scope>NUCLEOTIDE SEQUENCE [LARGE SCALE GENOMIC DNA]</scope>
</reference>
<dbReference type="EMBL" id="CAUYUJ010003136">
    <property type="protein sequence ID" value="CAK0804052.1"/>
    <property type="molecule type" value="Genomic_DNA"/>
</dbReference>
<evidence type="ECO:0000313" key="2">
    <source>
        <dbReference type="EMBL" id="CAK0804052.1"/>
    </source>
</evidence>
<gene>
    <name evidence="2" type="ORF">PCOR1329_LOCUS10982</name>
</gene>
<accession>A0ABN9QH31</accession>
<sequence>MFERLRRCMSSVSVKTRTEDIRGMFFSCRDFPAVSGTARHGHTLFLTDSHGGEHRMAIEVDISWGWKSQAVQGHGASTSPERGERVSFESGRKHLQRKKARTSPTKAEDRLGDGGGKGGRVFDLEEKIDALARFHAGSFTPKPPNELPPHGSFISSGTPAT</sequence>
<evidence type="ECO:0000313" key="3">
    <source>
        <dbReference type="Proteomes" id="UP001189429"/>
    </source>
</evidence>
<protein>
    <recommendedName>
        <fullName evidence="4">6-pyruvoyltetrahydropterin synthase</fullName>
    </recommendedName>
</protein>
<comment type="caution">
    <text evidence="2">The sequence shown here is derived from an EMBL/GenBank/DDBJ whole genome shotgun (WGS) entry which is preliminary data.</text>
</comment>
<proteinExistence type="predicted"/>